<dbReference type="Gene3D" id="3.30.460.10">
    <property type="entry name" value="Beta Polymerase, domain 2"/>
    <property type="match status" value="1"/>
</dbReference>
<dbReference type="EMBL" id="ANPE02000150">
    <property type="protein sequence ID" value="EMY33830.1"/>
    <property type="molecule type" value="Genomic_DNA"/>
</dbReference>
<dbReference type="CDD" id="cd05403">
    <property type="entry name" value="NT_KNTase_like"/>
    <property type="match status" value="1"/>
</dbReference>
<dbReference type="SUPFAM" id="SSF81301">
    <property type="entry name" value="Nucleotidyltransferase"/>
    <property type="match status" value="1"/>
</dbReference>
<dbReference type="Proteomes" id="UP000010729">
    <property type="component" value="Unassembled WGS sequence"/>
</dbReference>
<dbReference type="Pfam" id="PF18765">
    <property type="entry name" value="Polbeta"/>
    <property type="match status" value="1"/>
</dbReference>
<dbReference type="InterPro" id="IPR036388">
    <property type="entry name" value="WH-like_DNA-bd_sf"/>
</dbReference>
<protein>
    <recommendedName>
        <fullName evidence="1">Polymerase beta nucleotidyltransferase domain-containing protein</fullName>
    </recommendedName>
</protein>
<dbReference type="InterPro" id="IPR043519">
    <property type="entry name" value="NT_sf"/>
</dbReference>
<evidence type="ECO:0000313" key="2">
    <source>
        <dbReference type="EMBL" id="EMY33830.1"/>
    </source>
</evidence>
<dbReference type="InterPro" id="IPR041633">
    <property type="entry name" value="Polbeta"/>
</dbReference>
<sequence>MDMGVLYVLSRADAEFTAPKITELLPEDASLAGVRKALSRLTEQGLVLERASGRTHSYRLNRNHLVAEAVMAAASAKSRLLQRMRDEIDSWEFAPLAVIIFGSAARNEMRTNSDIDVFVALPDTVDEDSAEDLITDLAGKISAWTGNDVRPLVYREHEIRPAPIFESILHEGLVVAGQPGWLRRILLTNKVAQ</sequence>
<keyword evidence="3" id="KW-1185">Reference proteome</keyword>
<name>N1UXR9_9MICC</name>
<evidence type="ECO:0000259" key="1">
    <source>
        <dbReference type="Pfam" id="PF18765"/>
    </source>
</evidence>
<proteinExistence type="predicted"/>
<accession>N1UXR9</accession>
<comment type="caution">
    <text evidence="2">The sequence shown here is derived from an EMBL/GenBank/DDBJ whole genome shotgun (WGS) entry which is preliminary data.</text>
</comment>
<dbReference type="AlphaFoldDB" id="N1UXR9"/>
<reference evidence="2 3" key="1">
    <citation type="journal article" date="2013" name="Genome Announc.">
        <title>Draft Genome Sequence of Arthrobacter crystallopoietes Strain BAB-32, Revealing Genes for Bioremediation.</title>
        <authorList>
            <person name="Joshi M.N."/>
            <person name="Pandit A.S."/>
            <person name="Sharma A."/>
            <person name="Pandya R.V."/>
            <person name="Desai S.M."/>
            <person name="Saxena A.K."/>
            <person name="Bagatharia S.B."/>
        </authorList>
    </citation>
    <scope>NUCLEOTIDE SEQUENCE [LARGE SCALE GENOMIC DNA]</scope>
    <source>
        <strain evidence="2 3">BAB-32</strain>
    </source>
</reference>
<dbReference type="Gene3D" id="1.10.10.10">
    <property type="entry name" value="Winged helix-like DNA-binding domain superfamily/Winged helix DNA-binding domain"/>
    <property type="match status" value="1"/>
</dbReference>
<evidence type="ECO:0000313" key="3">
    <source>
        <dbReference type="Proteomes" id="UP000010729"/>
    </source>
</evidence>
<dbReference type="InterPro" id="IPR036390">
    <property type="entry name" value="WH_DNA-bd_sf"/>
</dbReference>
<organism evidence="2 3">
    <name type="scientific">Arthrobacter crystallopoietes BAB-32</name>
    <dbReference type="NCBI Taxonomy" id="1246476"/>
    <lineage>
        <taxon>Bacteria</taxon>
        <taxon>Bacillati</taxon>
        <taxon>Actinomycetota</taxon>
        <taxon>Actinomycetes</taxon>
        <taxon>Micrococcales</taxon>
        <taxon>Micrococcaceae</taxon>
        <taxon>Crystallibacter</taxon>
    </lineage>
</organism>
<gene>
    <name evidence="2" type="ORF">D477_012715</name>
</gene>
<feature type="domain" description="Polymerase beta nucleotidyltransferase" evidence="1">
    <location>
        <begin position="94"/>
        <end position="140"/>
    </location>
</feature>
<dbReference type="SUPFAM" id="SSF46785">
    <property type="entry name" value="Winged helix' DNA-binding domain"/>
    <property type="match status" value="1"/>
</dbReference>